<dbReference type="EMBL" id="AMCI01005665">
    <property type="protein sequence ID" value="EJW95702.1"/>
    <property type="molecule type" value="Genomic_DNA"/>
</dbReference>
<protein>
    <submittedName>
        <fullName evidence="1">Uncharacterized protein</fullName>
    </submittedName>
</protein>
<comment type="caution">
    <text evidence="1">The sequence shown here is derived from an EMBL/GenBank/DDBJ whole genome shotgun (WGS) entry which is preliminary data.</text>
</comment>
<gene>
    <name evidence="1" type="ORF">EVA_16192</name>
</gene>
<evidence type="ECO:0000313" key="1">
    <source>
        <dbReference type="EMBL" id="EJW95702.1"/>
    </source>
</evidence>
<name>J9G1L5_9ZZZZ</name>
<dbReference type="AlphaFoldDB" id="J9G1L5"/>
<organism evidence="1">
    <name type="scientific">gut metagenome</name>
    <dbReference type="NCBI Taxonomy" id="749906"/>
    <lineage>
        <taxon>unclassified sequences</taxon>
        <taxon>metagenomes</taxon>
        <taxon>organismal metagenomes</taxon>
    </lineage>
</organism>
<proteinExistence type="predicted"/>
<reference evidence="1" key="1">
    <citation type="journal article" date="2012" name="PLoS ONE">
        <title>Gene sets for utilization of primary and secondary nutrition supplies in the distal gut of endangered iberian lynx.</title>
        <authorList>
            <person name="Alcaide M."/>
            <person name="Messina E."/>
            <person name="Richter M."/>
            <person name="Bargiela R."/>
            <person name="Peplies J."/>
            <person name="Huws S.A."/>
            <person name="Newbold C.J."/>
            <person name="Golyshin P.N."/>
            <person name="Simon M.A."/>
            <person name="Lopez G."/>
            <person name="Yakimov M.M."/>
            <person name="Ferrer M."/>
        </authorList>
    </citation>
    <scope>NUCLEOTIDE SEQUENCE</scope>
</reference>
<sequence length="43" mass="4890">MSSQNFLNFVQGLTTKIRSLEQFVFRALDQIADIVNIFRPSGS</sequence>
<accession>J9G1L5</accession>